<name>A0A2S4L5Y6_9HYPO</name>
<dbReference type="InterPro" id="IPR051678">
    <property type="entry name" value="AGP_Transferase"/>
</dbReference>
<dbReference type="Gene3D" id="3.90.1200.10">
    <property type="match status" value="1"/>
</dbReference>
<feature type="domain" description="Aminoglycoside phosphotransferase" evidence="2">
    <location>
        <begin position="114"/>
        <end position="361"/>
    </location>
</feature>
<dbReference type="PANTHER" id="PTHR21310:SF15">
    <property type="entry name" value="AMINOGLYCOSIDE PHOSPHOTRANSFERASE DOMAIN-CONTAINING PROTEIN"/>
    <property type="match status" value="1"/>
</dbReference>
<dbReference type="Pfam" id="PF01636">
    <property type="entry name" value="APH"/>
    <property type="match status" value="1"/>
</dbReference>
<dbReference type="AlphaFoldDB" id="A0A2S4L5Y6"/>
<evidence type="ECO:0000313" key="4">
    <source>
        <dbReference type="Proteomes" id="UP000237481"/>
    </source>
</evidence>
<proteinExistence type="predicted"/>
<keyword evidence="4" id="KW-1185">Reference proteome</keyword>
<evidence type="ECO:0000259" key="2">
    <source>
        <dbReference type="Pfam" id="PF01636"/>
    </source>
</evidence>
<feature type="signal peptide" evidence="1">
    <location>
        <begin position="1"/>
        <end position="18"/>
    </location>
</feature>
<dbReference type="InterPro" id="IPR002575">
    <property type="entry name" value="Aminoglycoside_PTrfase"/>
</dbReference>
<accession>A0A2S4L5Y6</accession>
<evidence type="ECO:0000313" key="3">
    <source>
        <dbReference type="EMBL" id="POR37849.1"/>
    </source>
</evidence>
<dbReference type="OrthoDB" id="10003767at2759"/>
<comment type="caution">
    <text evidence="3">The sequence shown here is derived from an EMBL/GenBank/DDBJ whole genome shotgun (WGS) entry which is preliminary data.</text>
</comment>
<gene>
    <name evidence="3" type="ORF">TPAR_01953</name>
</gene>
<dbReference type="InterPro" id="IPR011009">
    <property type="entry name" value="Kinase-like_dom_sf"/>
</dbReference>
<protein>
    <recommendedName>
        <fullName evidence="2">Aminoglycoside phosphotransferase domain-containing protein</fullName>
    </recommendedName>
</protein>
<dbReference type="STRING" id="94208.A0A2S4L5Y6"/>
<reference evidence="3 4" key="1">
    <citation type="submission" date="2018-01" db="EMBL/GenBank/DDBJ databases">
        <title>Harnessing the power of phylogenomics to disentangle the directionality and signatures of interkingdom host jumping in the parasitic fungal genus Tolypocladium.</title>
        <authorList>
            <person name="Quandt C.A."/>
            <person name="Patterson W."/>
            <person name="Spatafora J.W."/>
        </authorList>
    </citation>
    <scope>NUCLEOTIDE SEQUENCE [LARGE SCALE GENOMIC DNA]</scope>
    <source>
        <strain evidence="3 4">NRBC 100945</strain>
    </source>
</reference>
<dbReference type="SUPFAM" id="SSF56112">
    <property type="entry name" value="Protein kinase-like (PK-like)"/>
    <property type="match status" value="1"/>
</dbReference>
<dbReference type="EMBL" id="PKSG01000199">
    <property type="protein sequence ID" value="POR37849.1"/>
    <property type="molecule type" value="Genomic_DNA"/>
</dbReference>
<dbReference type="Proteomes" id="UP000237481">
    <property type="component" value="Unassembled WGS sequence"/>
</dbReference>
<evidence type="ECO:0000256" key="1">
    <source>
        <dbReference type="SAM" id="SignalP"/>
    </source>
</evidence>
<sequence>MFSLIERVFFLPWAYCLAHLRQLWAPLAFISRPALPSPLELRPPSGKQIKQQLNDFIDSIDKDAICALASKHNGGLSCDIRCQSNGSFNVCFVIDFSDSTTRLVRLPLEPAVRDVWDKVRSEVYTMQYLRDHTNIPIPQVYAYGRSRLQRNSSALQVFMFLEYIDGRPLEKAMLRKSSEDRRHQLLGEIADVLAQLRGLEFSQGGSLIGNNETAGAWSQIRRILMPPREESFTPQSTKHHMHRPRVVGAFSLRKNELQVDGYTAPRFAATTTREFLEEQYRLMRCMWSIPCQHLSQQCAERQLFAIHALRLESAQQTLGLKGNCDTIFCLLHPDFRAENIIVDDELHLRGVIDWEFSELVPRLAFVPPLWITGHDPVSVGTKINLLSDFLSILSSRKHISSSHSQLAHEWDFKDDTQFPIAHILRDPTETEFLFYEYIYPKLYSEPSDDLIPAFFQRLENEELRQFVQQRVRASEQYTQYLRDNHLFDDEAQEWQKIRDSMAASQELLKKSRKSDARIQELLAGADKLLHSSREQTQAPQTESSNPA</sequence>
<keyword evidence="1" id="KW-0732">Signal</keyword>
<dbReference type="PANTHER" id="PTHR21310">
    <property type="entry name" value="AMINOGLYCOSIDE PHOSPHOTRANSFERASE-RELATED-RELATED"/>
    <property type="match status" value="1"/>
</dbReference>
<organism evidence="3 4">
    <name type="scientific">Tolypocladium paradoxum</name>
    <dbReference type="NCBI Taxonomy" id="94208"/>
    <lineage>
        <taxon>Eukaryota</taxon>
        <taxon>Fungi</taxon>
        <taxon>Dikarya</taxon>
        <taxon>Ascomycota</taxon>
        <taxon>Pezizomycotina</taxon>
        <taxon>Sordariomycetes</taxon>
        <taxon>Hypocreomycetidae</taxon>
        <taxon>Hypocreales</taxon>
        <taxon>Ophiocordycipitaceae</taxon>
        <taxon>Tolypocladium</taxon>
    </lineage>
</organism>
<feature type="chain" id="PRO_5015664081" description="Aminoglycoside phosphotransferase domain-containing protein" evidence="1">
    <location>
        <begin position="19"/>
        <end position="547"/>
    </location>
</feature>